<proteinExistence type="predicted"/>
<dbReference type="Gene3D" id="1.20.58.390">
    <property type="entry name" value="Neurotransmitter-gated ion-channel transmembrane domain"/>
    <property type="match status" value="1"/>
</dbReference>
<keyword evidence="5 12" id="KW-0812">Transmembrane</keyword>
<evidence type="ECO:0000256" key="8">
    <source>
        <dbReference type="ARBA" id="ARBA00023065"/>
    </source>
</evidence>
<dbReference type="InterPro" id="IPR006202">
    <property type="entry name" value="Neur_chan_lig-bd"/>
</dbReference>
<dbReference type="PANTHER" id="PTHR18945">
    <property type="entry name" value="NEUROTRANSMITTER GATED ION CHANNEL"/>
    <property type="match status" value="1"/>
</dbReference>
<sequence length="364" mass="40737">MAVGDQRDPAGEPLQVGVSVQVRNLPKIDEEEGLVVLEINLRVRWRDKRLLPPPSLPPDDYLPLDPAFLGRLWVPDLYIAWWCSRIPESFVALSHSEGGVTPSLLTQIASVWIYGNATVDYSGNMFVRVSCSMNYNWFPRDHQICLINMQSYAYTLARNEYIWMSPGLEVGRTISSEQFLVRLEKVDALSKVEDSYGAYPALAFRIHLTRRLSSVLLQLYLPSSLFVVVSFVSFLVPPDAIPGRITLCITTILTMSTLLGVAIGCVKAVHAPGELRARHRRVAAVLPHLRQPRAAGVRRRHQQETPPPSPAAPSCGHLMRARQVECVSAYVFPGAFLLFNVGYWWWFLKGSQAAVPQFVQTVAS</sequence>
<dbReference type="GO" id="GO:0099095">
    <property type="term" value="F:ligand-gated monoatomic anion channel activity"/>
    <property type="evidence" value="ECO:0007669"/>
    <property type="project" value="UniProtKB-ARBA"/>
</dbReference>
<dbReference type="Pfam" id="PF02932">
    <property type="entry name" value="Neur_chan_memb"/>
    <property type="match status" value="1"/>
</dbReference>
<keyword evidence="10" id="KW-0407">Ion channel</keyword>
<keyword evidence="16" id="KW-1185">Reference proteome</keyword>
<feature type="transmembrane region" description="Helical" evidence="12">
    <location>
        <begin position="327"/>
        <end position="346"/>
    </location>
</feature>
<name>A0AAW0U7R3_SCYPA</name>
<evidence type="ECO:0000256" key="3">
    <source>
        <dbReference type="ARBA" id="ARBA00022448"/>
    </source>
</evidence>
<feature type="domain" description="Neurotransmitter-gated ion-channel transmembrane" evidence="14">
    <location>
        <begin position="219"/>
        <end position="259"/>
    </location>
</feature>
<comment type="subcellular location">
    <subcellularLocation>
        <location evidence="2">Cell membrane</location>
    </subcellularLocation>
    <subcellularLocation>
        <location evidence="1">Membrane</location>
        <topology evidence="1">Multi-pass membrane protein</topology>
    </subcellularLocation>
</comment>
<feature type="transmembrane region" description="Helical" evidence="12">
    <location>
        <begin position="215"/>
        <end position="235"/>
    </location>
</feature>
<keyword evidence="7 12" id="KW-1133">Transmembrane helix</keyword>
<keyword evidence="8" id="KW-0406">Ion transport</keyword>
<evidence type="ECO:0000259" key="13">
    <source>
        <dbReference type="Pfam" id="PF02931"/>
    </source>
</evidence>
<evidence type="ECO:0000256" key="9">
    <source>
        <dbReference type="ARBA" id="ARBA00023136"/>
    </source>
</evidence>
<organism evidence="15 16">
    <name type="scientific">Scylla paramamosain</name>
    <name type="common">Mud crab</name>
    <dbReference type="NCBI Taxonomy" id="85552"/>
    <lineage>
        <taxon>Eukaryota</taxon>
        <taxon>Metazoa</taxon>
        <taxon>Ecdysozoa</taxon>
        <taxon>Arthropoda</taxon>
        <taxon>Crustacea</taxon>
        <taxon>Multicrustacea</taxon>
        <taxon>Malacostraca</taxon>
        <taxon>Eumalacostraca</taxon>
        <taxon>Eucarida</taxon>
        <taxon>Decapoda</taxon>
        <taxon>Pleocyemata</taxon>
        <taxon>Brachyura</taxon>
        <taxon>Eubrachyura</taxon>
        <taxon>Portunoidea</taxon>
        <taxon>Portunidae</taxon>
        <taxon>Portuninae</taxon>
        <taxon>Scylla</taxon>
    </lineage>
</organism>
<evidence type="ECO:0000259" key="14">
    <source>
        <dbReference type="Pfam" id="PF02932"/>
    </source>
</evidence>
<comment type="caution">
    <text evidence="15">The sequence shown here is derived from an EMBL/GenBank/DDBJ whole genome shotgun (WGS) entry which is preliminary data.</text>
</comment>
<dbReference type="GO" id="GO:0004888">
    <property type="term" value="F:transmembrane signaling receptor activity"/>
    <property type="evidence" value="ECO:0007669"/>
    <property type="project" value="InterPro"/>
</dbReference>
<accession>A0AAW0U7R3</accession>
<protein>
    <recommendedName>
        <fullName evidence="17">Neurotransmitter-gated ion-channel ligand-binding domain-containing protein</fullName>
    </recommendedName>
</protein>
<dbReference type="AlphaFoldDB" id="A0AAW0U7R3"/>
<dbReference type="SUPFAM" id="SSF63712">
    <property type="entry name" value="Nicotinic receptor ligand binding domain-like"/>
    <property type="match status" value="1"/>
</dbReference>
<dbReference type="InterPro" id="IPR006201">
    <property type="entry name" value="Neur_channel"/>
</dbReference>
<evidence type="ECO:0000313" key="16">
    <source>
        <dbReference type="Proteomes" id="UP001487740"/>
    </source>
</evidence>
<dbReference type="GO" id="GO:0005886">
    <property type="term" value="C:plasma membrane"/>
    <property type="evidence" value="ECO:0007669"/>
    <property type="project" value="UniProtKB-SubCell"/>
</dbReference>
<feature type="transmembrane region" description="Helical" evidence="12">
    <location>
        <begin position="241"/>
        <end position="266"/>
    </location>
</feature>
<dbReference type="Proteomes" id="UP001487740">
    <property type="component" value="Unassembled WGS sequence"/>
</dbReference>
<dbReference type="EMBL" id="JARAKH010000016">
    <property type="protein sequence ID" value="KAK8396109.1"/>
    <property type="molecule type" value="Genomic_DNA"/>
</dbReference>
<evidence type="ECO:0000256" key="12">
    <source>
        <dbReference type="SAM" id="Phobius"/>
    </source>
</evidence>
<dbReference type="PRINTS" id="PR00253">
    <property type="entry name" value="GABAARECEPTR"/>
</dbReference>
<dbReference type="SUPFAM" id="SSF90112">
    <property type="entry name" value="Neurotransmitter-gated ion-channel transmembrane pore"/>
    <property type="match status" value="1"/>
</dbReference>
<feature type="region of interest" description="Disordered" evidence="11">
    <location>
        <begin position="293"/>
        <end position="314"/>
    </location>
</feature>
<dbReference type="InterPro" id="IPR006029">
    <property type="entry name" value="Neurotrans-gated_channel_TM"/>
</dbReference>
<evidence type="ECO:0000256" key="1">
    <source>
        <dbReference type="ARBA" id="ARBA00004141"/>
    </source>
</evidence>
<dbReference type="Pfam" id="PF02931">
    <property type="entry name" value="Neur_chan_LBD"/>
    <property type="match status" value="1"/>
</dbReference>
<dbReference type="Gene3D" id="2.70.170.10">
    <property type="entry name" value="Neurotransmitter-gated ion-channel ligand-binding domain"/>
    <property type="match status" value="1"/>
</dbReference>
<evidence type="ECO:0000256" key="4">
    <source>
        <dbReference type="ARBA" id="ARBA00022475"/>
    </source>
</evidence>
<evidence type="ECO:0000256" key="5">
    <source>
        <dbReference type="ARBA" id="ARBA00022692"/>
    </source>
</evidence>
<keyword evidence="6" id="KW-0732">Signal</keyword>
<dbReference type="InterPro" id="IPR036734">
    <property type="entry name" value="Neur_chan_lig-bd_sf"/>
</dbReference>
<evidence type="ECO:0000256" key="10">
    <source>
        <dbReference type="ARBA" id="ARBA00023303"/>
    </source>
</evidence>
<dbReference type="InterPro" id="IPR006028">
    <property type="entry name" value="GABAA/Glycine_rcpt"/>
</dbReference>
<dbReference type="GO" id="GO:0005254">
    <property type="term" value="F:chloride channel activity"/>
    <property type="evidence" value="ECO:0007669"/>
    <property type="project" value="UniProtKB-ARBA"/>
</dbReference>
<evidence type="ECO:0000256" key="2">
    <source>
        <dbReference type="ARBA" id="ARBA00004236"/>
    </source>
</evidence>
<dbReference type="InterPro" id="IPR038050">
    <property type="entry name" value="Neuro_actylchol_rec"/>
</dbReference>
<keyword evidence="3" id="KW-0813">Transport</keyword>
<reference evidence="15 16" key="1">
    <citation type="submission" date="2023-03" db="EMBL/GenBank/DDBJ databases">
        <title>High-quality genome of Scylla paramamosain provides insights in environmental adaptation.</title>
        <authorList>
            <person name="Zhang L."/>
        </authorList>
    </citation>
    <scope>NUCLEOTIDE SEQUENCE [LARGE SCALE GENOMIC DNA]</scope>
    <source>
        <strain evidence="15">LZ_2023a</strain>
        <tissue evidence="15">Muscle</tissue>
    </source>
</reference>
<dbReference type="InterPro" id="IPR036719">
    <property type="entry name" value="Neuro-gated_channel_TM_sf"/>
</dbReference>
<keyword evidence="9 12" id="KW-0472">Membrane</keyword>
<feature type="domain" description="Neurotransmitter-gated ion-channel ligand-binding" evidence="13">
    <location>
        <begin position="10"/>
        <end position="211"/>
    </location>
</feature>
<evidence type="ECO:0008006" key="17">
    <source>
        <dbReference type="Google" id="ProtNLM"/>
    </source>
</evidence>
<keyword evidence="4" id="KW-1003">Cell membrane</keyword>
<evidence type="ECO:0000256" key="7">
    <source>
        <dbReference type="ARBA" id="ARBA00022989"/>
    </source>
</evidence>
<dbReference type="GO" id="GO:0005230">
    <property type="term" value="F:extracellular ligand-gated monoatomic ion channel activity"/>
    <property type="evidence" value="ECO:0007669"/>
    <property type="project" value="InterPro"/>
</dbReference>
<evidence type="ECO:0000313" key="15">
    <source>
        <dbReference type="EMBL" id="KAK8396109.1"/>
    </source>
</evidence>
<evidence type="ECO:0000256" key="11">
    <source>
        <dbReference type="SAM" id="MobiDB-lite"/>
    </source>
</evidence>
<evidence type="ECO:0000256" key="6">
    <source>
        <dbReference type="ARBA" id="ARBA00022729"/>
    </source>
</evidence>
<gene>
    <name evidence="15" type="ORF">O3P69_005308</name>
</gene>